<comment type="caution">
    <text evidence="2">The sequence shown here is derived from an EMBL/GenBank/DDBJ whole genome shotgun (WGS) entry which is preliminary data.</text>
</comment>
<accession>A0AA40VTH6</accession>
<dbReference type="Proteomes" id="UP001165986">
    <property type="component" value="Unassembled WGS sequence"/>
</dbReference>
<dbReference type="GO" id="GO:0016747">
    <property type="term" value="F:acyltransferase activity, transferring groups other than amino-acyl groups"/>
    <property type="evidence" value="ECO:0007669"/>
    <property type="project" value="InterPro"/>
</dbReference>
<reference evidence="2" key="1">
    <citation type="submission" date="2019-07" db="EMBL/GenBank/DDBJ databases">
        <title>Toxilogical consequences of a new and cryptic species of cyanobacteria (Komarekiella delphini-convector) recovered from the epidermis of a bottlenose dolphin and 1500 ft. in the air.</title>
        <authorList>
            <person name="Brown A.O."/>
            <person name="Dvorak P."/>
            <person name="Villanueva C.D."/>
            <person name="Foss A.J."/>
            <person name="Garvey A.D."/>
            <person name="Gibson Q.A."/>
            <person name="Johansen J.R."/>
            <person name="Casamatta D.A."/>
        </authorList>
    </citation>
    <scope>NUCLEOTIDE SEQUENCE</scope>
    <source>
        <strain evidence="2">SJRDD-AB1</strain>
    </source>
</reference>
<dbReference type="InterPro" id="IPR016181">
    <property type="entry name" value="Acyl_CoA_acyltransferase"/>
</dbReference>
<organism evidence="2 3">
    <name type="scientific">Komarekiella delphini-convector SJRDD-AB1</name>
    <dbReference type="NCBI Taxonomy" id="2593771"/>
    <lineage>
        <taxon>Bacteria</taxon>
        <taxon>Bacillati</taxon>
        <taxon>Cyanobacteriota</taxon>
        <taxon>Cyanophyceae</taxon>
        <taxon>Nostocales</taxon>
        <taxon>Nostocaceae</taxon>
        <taxon>Komarekiella</taxon>
        <taxon>Komarekiella delphini-convector</taxon>
    </lineage>
</organism>
<dbReference type="PANTHER" id="PTHR43792">
    <property type="entry name" value="GNAT FAMILY, PUTATIVE (AFU_ORTHOLOGUE AFUA_3G00765)-RELATED-RELATED"/>
    <property type="match status" value="1"/>
</dbReference>
<dbReference type="InterPro" id="IPR000182">
    <property type="entry name" value="GNAT_dom"/>
</dbReference>
<sequence length="192" mass="21896">MIKLIAPERIIETSRLLLEPLVPAHASVIYEQLLDKRLYQFIPQSPPISLQTVESRYLALSSRLSPDGQEGWLNWVIRFRESGVYIGTLQATVHANCTAAIAYTIFPLFWRQGYAKEGCSRVLEHLFEEYRVSFVTVDIDTRNIASIRLVEALGMKRTFTRTNADFFKGSVNDEYRYEAVSPFTPLSGSVVE</sequence>
<keyword evidence="3" id="KW-1185">Reference proteome</keyword>
<evidence type="ECO:0000313" key="3">
    <source>
        <dbReference type="Proteomes" id="UP001165986"/>
    </source>
</evidence>
<gene>
    <name evidence="2" type="ORF">FNW02_26145</name>
</gene>
<dbReference type="AlphaFoldDB" id="A0AA40VTH6"/>
<dbReference type="Pfam" id="PF13302">
    <property type="entry name" value="Acetyltransf_3"/>
    <property type="match status" value="1"/>
</dbReference>
<dbReference type="Gene3D" id="3.40.630.30">
    <property type="match status" value="1"/>
</dbReference>
<dbReference type="SUPFAM" id="SSF55729">
    <property type="entry name" value="Acyl-CoA N-acyltransferases (Nat)"/>
    <property type="match status" value="1"/>
</dbReference>
<evidence type="ECO:0000313" key="2">
    <source>
        <dbReference type="EMBL" id="MBD6619212.1"/>
    </source>
</evidence>
<dbReference type="EMBL" id="VJXY01000037">
    <property type="protein sequence ID" value="MBD6619212.1"/>
    <property type="molecule type" value="Genomic_DNA"/>
</dbReference>
<proteinExistence type="predicted"/>
<dbReference type="PANTHER" id="PTHR43792:SF1">
    <property type="entry name" value="N-ACETYLTRANSFERASE DOMAIN-CONTAINING PROTEIN"/>
    <property type="match status" value="1"/>
</dbReference>
<protein>
    <submittedName>
        <fullName evidence="2">GNAT family N-acetyltransferase</fullName>
    </submittedName>
</protein>
<feature type="domain" description="N-acetyltransferase" evidence="1">
    <location>
        <begin position="1"/>
        <end position="178"/>
    </location>
</feature>
<name>A0AA40VTH6_9NOST</name>
<dbReference type="RefSeq" id="WP_191760404.1">
    <property type="nucleotide sequence ID" value="NZ_VJXY01000037.1"/>
</dbReference>
<dbReference type="InterPro" id="IPR051531">
    <property type="entry name" value="N-acetyltransferase"/>
</dbReference>
<dbReference type="PROSITE" id="PS51186">
    <property type="entry name" value="GNAT"/>
    <property type="match status" value="1"/>
</dbReference>
<evidence type="ECO:0000259" key="1">
    <source>
        <dbReference type="PROSITE" id="PS51186"/>
    </source>
</evidence>